<keyword evidence="3" id="KW-0539">Nucleus</keyword>
<proteinExistence type="inferred from homology"/>
<evidence type="ECO:0000256" key="3">
    <source>
        <dbReference type="ARBA" id="ARBA00023242"/>
    </source>
</evidence>
<evidence type="ECO:0000256" key="2">
    <source>
        <dbReference type="ARBA" id="ARBA00016816"/>
    </source>
</evidence>
<dbReference type="InterPro" id="IPR039841">
    <property type="entry name" value="INTS14"/>
</dbReference>
<comment type="subcellular location">
    <subcellularLocation>
        <location evidence="1">Nucleus</location>
    </subcellularLocation>
</comment>
<dbReference type="Gene3D" id="3.40.50.410">
    <property type="entry name" value="von Willebrand factor, type A domain"/>
    <property type="match status" value="1"/>
</dbReference>
<dbReference type="AlphaFoldDB" id="A0A819JKI2"/>
<dbReference type="PANTHER" id="PTHR13532:SF3">
    <property type="entry name" value="INTEGRATOR COMPLEX SUBUNIT 14"/>
    <property type="match status" value="1"/>
</dbReference>
<dbReference type="InterPro" id="IPR002035">
    <property type="entry name" value="VWF_A"/>
</dbReference>
<dbReference type="PROSITE" id="PS50234">
    <property type="entry name" value="VWFA"/>
    <property type="match status" value="1"/>
</dbReference>
<evidence type="ECO:0000256" key="1">
    <source>
        <dbReference type="ARBA" id="ARBA00004123"/>
    </source>
</evidence>
<dbReference type="Proteomes" id="UP000663842">
    <property type="component" value="Unassembled WGS sequence"/>
</dbReference>
<evidence type="ECO:0000313" key="6">
    <source>
        <dbReference type="EMBL" id="CAF3935360.1"/>
    </source>
</evidence>
<evidence type="ECO:0000256" key="4">
    <source>
        <dbReference type="ARBA" id="ARBA00061449"/>
    </source>
</evidence>
<protein>
    <recommendedName>
        <fullName evidence="2">Integrator complex subunit 14</fullName>
    </recommendedName>
</protein>
<dbReference type="InterPro" id="IPR046471">
    <property type="entry name" value="IntS14_C"/>
</dbReference>
<reference evidence="6" key="1">
    <citation type="submission" date="2021-02" db="EMBL/GenBank/DDBJ databases">
        <authorList>
            <person name="Nowell W R."/>
        </authorList>
    </citation>
    <scope>NUCLEOTIDE SEQUENCE</scope>
</reference>
<dbReference type="Pfam" id="PF19435">
    <property type="entry name" value="IntS14_b-barrel"/>
    <property type="match status" value="1"/>
</dbReference>
<dbReference type="SUPFAM" id="SSF53300">
    <property type="entry name" value="vWA-like"/>
    <property type="match status" value="1"/>
</dbReference>
<dbReference type="InterPro" id="IPR045814">
    <property type="entry name" value="IntS14_b-barrel"/>
</dbReference>
<dbReference type="PANTHER" id="PTHR13532">
    <property type="match status" value="1"/>
</dbReference>
<dbReference type="EMBL" id="CAJOBF010001296">
    <property type="protein sequence ID" value="CAF3935360.1"/>
    <property type="molecule type" value="Genomic_DNA"/>
</dbReference>
<feature type="domain" description="VWFA" evidence="5">
    <location>
        <begin position="186"/>
        <end position="408"/>
    </location>
</feature>
<dbReference type="GO" id="GO:0034472">
    <property type="term" value="P:snRNA 3'-end processing"/>
    <property type="evidence" value="ECO:0007669"/>
    <property type="project" value="TreeGrafter"/>
</dbReference>
<evidence type="ECO:0000259" key="5">
    <source>
        <dbReference type="PROSITE" id="PS50234"/>
    </source>
</evidence>
<name>A0A819JKI2_9BILA</name>
<sequence>MIATHVILGLTPVREYAVRRDILVGVKAPEFSIFDKSGKNLQYRIESKYLGLHKIELVSYPSKQVVGRLNSKVTWFLYEATFEILNSQTQQWTTGSINQKLQILNHKSVIEWNGRRILMEHNIPSLTTRFLDDQRGGQLVAEYKVSLASVFWATKYSLQIFSSDLPDALFIFDEKENIFLLSRNMPTILLIDCSLGMAERFSFVVKQENNMETTMNIEKRSLVAKLVESLMTNTSSPTKLETIALVLFAGHDTIKIVQHFTKNTDDIIKSVQNLPIFGDLSLKSAIDFAKKYLTTTFGAQRSQKILVFTDSSHREDDPIHENTYNNKHDQMDIDLRKQTTNDEQEKTTLSNSPTDISYVCIRQPSSIDRARLGDITEQAQCSFSKLYWLINRDKENNITVTNDMIQRVVTEIKSDSTDVFISILKCGHYESQLAVYPKITPAILQTTGELLQPSNTLTVNGFIELSSIRSAMATSKHILLPIQRYIRPQPTVPMFATKKSAASTASASSLATQRKSNTANNFYYLLLISLKKEKSTALVSINDQWFGAIHCQKFERKKKSSRLILSVFEPGDCIPWISSFERLGPYAVVFPPVNNGELVYKKQLWPVKPFPRSYTETFLIWCRHNNFQNDINKFVRASAKLPDKVNIFHRELNKICRGAFIYGLRERLFVLLRQLFQQQIQIGKIKPEGVKYVQNVIMYMNRLGTSDRYIKYEETST</sequence>
<dbReference type="Pfam" id="PF20504">
    <property type="entry name" value="IntS14_C"/>
    <property type="match status" value="1"/>
</dbReference>
<dbReference type="Pfam" id="PF13519">
    <property type="entry name" value="VWA_2"/>
    <property type="match status" value="1"/>
</dbReference>
<dbReference type="GO" id="GO:0032039">
    <property type="term" value="C:integrator complex"/>
    <property type="evidence" value="ECO:0007669"/>
    <property type="project" value="InterPro"/>
</dbReference>
<comment type="caution">
    <text evidence="6">The sequence shown here is derived from an EMBL/GenBank/DDBJ whole genome shotgun (WGS) entry which is preliminary data.</text>
</comment>
<organism evidence="6 7">
    <name type="scientific">Rotaria magnacalcarata</name>
    <dbReference type="NCBI Taxonomy" id="392030"/>
    <lineage>
        <taxon>Eukaryota</taxon>
        <taxon>Metazoa</taxon>
        <taxon>Spiralia</taxon>
        <taxon>Gnathifera</taxon>
        <taxon>Rotifera</taxon>
        <taxon>Eurotatoria</taxon>
        <taxon>Bdelloidea</taxon>
        <taxon>Philodinida</taxon>
        <taxon>Philodinidae</taxon>
        <taxon>Rotaria</taxon>
    </lineage>
</organism>
<evidence type="ECO:0000313" key="7">
    <source>
        <dbReference type="Proteomes" id="UP000663842"/>
    </source>
</evidence>
<gene>
    <name evidence="6" type="ORF">UXM345_LOCUS12438</name>
</gene>
<dbReference type="InterPro" id="IPR036465">
    <property type="entry name" value="vWFA_dom_sf"/>
</dbReference>
<accession>A0A819JKI2</accession>
<comment type="similarity">
    <text evidence="4">Belongs to the Integrator subunit 14 family.</text>
</comment>